<organism evidence="10 11">
    <name type="scientific">Rufibacter hautae</name>
    <dbReference type="NCBI Taxonomy" id="2595005"/>
    <lineage>
        <taxon>Bacteria</taxon>
        <taxon>Pseudomonadati</taxon>
        <taxon>Bacteroidota</taxon>
        <taxon>Cytophagia</taxon>
        <taxon>Cytophagales</taxon>
        <taxon>Hymenobacteraceae</taxon>
        <taxon>Rufibacter</taxon>
    </lineage>
</organism>
<evidence type="ECO:0000256" key="5">
    <source>
        <dbReference type="ARBA" id="ARBA00023295"/>
    </source>
</evidence>
<dbReference type="GO" id="GO:0005975">
    <property type="term" value="P:carbohydrate metabolic process"/>
    <property type="evidence" value="ECO:0007669"/>
    <property type="project" value="InterPro"/>
</dbReference>
<dbReference type="InterPro" id="IPR004866">
    <property type="entry name" value="CHB/HEX_N_dom"/>
</dbReference>
<dbReference type="GO" id="GO:0030203">
    <property type="term" value="P:glycosaminoglycan metabolic process"/>
    <property type="evidence" value="ECO:0007669"/>
    <property type="project" value="TreeGrafter"/>
</dbReference>
<dbReference type="SUPFAM" id="SSF51445">
    <property type="entry name" value="(Trans)glycosidases"/>
    <property type="match status" value="1"/>
</dbReference>
<dbReference type="PANTHER" id="PTHR22600:SF57">
    <property type="entry name" value="BETA-N-ACETYLHEXOSAMINIDASE"/>
    <property type="match status" value="1"/>
</dbReference>
<dbReference type="InterPro" id="IPR013783">
    <property type="entry name" value="Ig-like_fold"/>
</dbReference>
<reference evidence="10 11" key="1">
    <citation type="submission" date="2019-07" db="EMBL/GenBank/DDBJ databases">
        <title>Rufibacter sp. nov., isolated from lake sediment.</title>
        <authorList>
            <person name="Qu J.-H."/>
        </authorList>
    </citation>
    <scope>NUCLEOTIDE SEQUENCE [LARGE SCALE GENOMIC DNA]</scope>
    <source>
        <strain evidence="10 11">NBS58-1</strain>
    </source>
</reference>
<dbReference type="SMART" id="SM01081">
    <property type="entry name" value="CHB_HEX"/>
    <property type="match status" value="1"/>
</dbReference>
<comment type="caution">
    <text evidence="10">The sequence shown here is derived from an EMBL/GenBank/DDBJ whole genome shotgun (WGS) entry which is preliminary data.</text>
</comment>
<dbReference type="InterPro" id="IPR015883">
    <property type="entry name" value="Glyco_hydro_20_cat"/>
</dbReference>
<comment type="similarity">
    <text evidence="2">Belongs to the glycosyl hydrolase 20 family.</text>
</comment>
<comment type="catalytic activity">
    <reaction evidence="1">
        <text>Hydrolysis of terminal non-reducing N-acetyl-D-hexosamine residues in N-acetyl-beta-D-hexosaminides.</text>
        <dbReference type="EC" id="3.2.1.52"/>
    </reaction>
</comment>
<dbReference type="EMBL" id="VKKY01000001">
    <property type="protein sequence ID" value="KAA3439711.1"/>
    <property type="molecule type" value="Genomic_DNA"/>
</dbReference>
<dbReference type="InterPro" id="IPR025705">
    <property type="entry name" value="Beta_hexosaminidase_sua/sub"/>
</dbReference>
<evidence type="ECO:0000256" key="1">
    <source>
        <dbReference type="ARBA" id="ARBA00001231"/>
    </source>
</evidence>
<dbReference type="SUPFAM" id="SSF49384">
    <property type="entry name" value="Carbohydrate-binding domain"/>
    <property type="match status" value="1"/>
</dbReference>
<dbReference type="CDD" id="cd02847">
    <property type="entry name" value="E_set_Chitobiase_C"/>
    <property type="match status" value="1"/>
</dbReference>
<dbReference type="Gene3D" id="2.60.40.290">
    <property type="match status" value="1"/>
</dbReference>
<dbReference type="PANTHER" id="PTHR22600">
    <property type="entry name" value="BETA-HEXOSAMINIDASE"/>
    <property type="match status" value="1"/>
</dbReference>
<dbReference type="InterPro" id="IPR015882">
    <property type="entry name" value="HEX_bac_N"/>
</dbReference>
<dbReference type="InterPro" id="IPR014756">
    <property type="entry name" value="Ig_E-set"/>
</dbReference>
<dbReference type="GO" id="GO:0004563">
    <property type="term" value="F:beta-N-acetylhexosaminidase activity"/>
    <property type="evidence" value="ECO:0007669"/>
    <property type="project" value="UniProtKB-EC"/>
</dbReference>
<keyword evidence="11" id="KW-1185">Reference proteome</keyword>
<dbReference type="PRINTS" id="PR00738">
    <property type="entry name" value="GLHYDRLASE20"/>
</dbReference>
<evidence type="ECO:0000256" key="3">
    <source>
        <dbReference type="ARBA" id="ARBA00012663"/>
    </source>
</evidence>
<evidence type="ECO:0000313" key="11">
    <source>
        <dbReference type="Proteomes" id="UP000324133"/>
    </source>
</evidence>
<sequence length="893" mass="98846">MISLEAQILVGQNQEESLLPRACLLSCESKTNPLMKHLLVCLLSLISICSCGQPSPAQTQGTAAPAVDTQQQPLSLTWEVLEEKYLGKNQTLSVLTFKNSGAVALPASGWSIYFHCTPSFTPKATDAPLKVESINGDLLRIVPTGKFKELKPGDTQKFEFVAAGQIVNESRAPRGFYLVWDKEPTKGYAITNAQVLKPAKNMVGWIEPKDIYTQNSGIKDIPGEQLTKVFPTPAQYKETDQAFALTSAVPVVADQAFQNEATLLATHLGSIFGQKPEVKASGTGKAIRLKKKAGLGKEAYELQVTPQEILISATTPAGAFYGTQSLKTLLPASALAQTQTSVLVPGVQVKDEPRFGHRAVMLDVARNFHKKEAVLKLLDLMALYKLNVFHFHLNDDEGWRIEIPGLPELTQVGGRRGHDPSEKNFLMPAYGSGPDVDKSSGSGFYTRADFVQILKYARERHIIVIPEVETPGHARAAIKSMDARYERLMKEGKTAEAQKYLLRDLNDKSEYRSVQYFNDNVINVALPSTYNFLEKVTDELLAMYKEAGAPIQTIHFGGDEVPSGVWEKSPEVQNLMAKNPEVKNVDDLWYYFFGKVSKMLEARKLYLSGWEEIGLRKVRTNGRLSYVANPTFVKKNFHVDVWNNLGANLDLPYRMANAGYKVVLTNVTHFYLDLAYQKEYDEKGLYWGGFLDVDKPFYFNPFDYMKSIRVNEDNKPLTSTAAFAGKEQLKPAARANIVGLQAPLWSETLTSPDRLEYMLLPKVLGLAERAWAPDPAWASNPESSQSKAAYTQAWSQFVNVLGKRELPRLSHYAGGFGYRIPTVGATVQDGKVLANVQMPGLVIRYTLDGSEPTAQSKVYSGPVSEKGTIKLAAFDVAGRSSRVTTVENKTGLL</sequence>
<name>A0A5B6TH37_9BACT</name>
<dbReference type="Pfam" id="PF03173">
    <property type="entry name" value="CHB_HEX"/>
    <property type="match status" value="1"/>
</dbReference>
<accession>A0A5B6TH37</accession>
<dbReference type="AlphaFoldDB" id="A0A5B6TH37"/>
<dbReference type="SUPFAM" id="SSF55545">
    <property type="entry name" value="beta-N-acetylhexosaminidase-like domain"/>
    <property type="match status" value="1"/>
</dbReference>
<gene>
    <name evidence="10" type="ORF">FOA19_03255</name>
</gene>
<dbReference type="OrthoDB" id="9763537at2"/>
<evidence type="ECO:0000259" key="9">
    <source>
        <dbReference type="SMART" id="SM01081"/>
    </source>
</evidence>
<feature type="domain" description="Chitobiase/beta-hexosaminidases N-terminal" evidence="9">
    <location>
        <begin position="72"/>
        <end position="249"/>
    </location>
</feature>
<evidence type="ECO:0000256" key="6">
    <source>
        <dbReference type="ARBA" id="ARBA00030512"/>
    </source>
</evidence>
<dbReference type="SUPFAM" id="SSF81296">
    <property type="entry name" value="E set domains"/>
    <property type="match status" value="1"/>
</dbReference>
<dbReference type="GO" id="GO:0016020">
    <property type="term" value="C:membrane"/>
    <property type="evidence" value="ECO:0007669"/>
    <property type="project" value="TreeGrafter"/>
</dbReference>
<evidence type="ECO:0000256" key="2">
    <source>
        <dbReference type="ARBA" id="ARBA00006285"/>
    </source>
</evidence>
<dbReference type="InterPro" id="IPR008965">
    <property type="entry name" value="CBM2/CBM3_carb-bd_dom_sf"/>
</dbReference>
<proteinExistence type="inferred from homology"/>
<feature type="active site" description="Proton donor" evidence="8">
    <location>
        <position position="560"/>
    </location>
</feature>
<dbReference type="Pfam" id="PF03174">
    <property type="entry name" value="CHB_HEX_C"/>
    <property type="match status" value="1"/>
</dbReference>
<protein>
    <recommendedName>
        <fullName evidence="3">beta-N-acetylhexosaminidase</fullName>
        <ecNumber evidence="3">3.2.1.52</ecNumber>
    </recommendedName>
    <alternativeName>
        <fullName evidence="6">Beta-N-acetylhexosaminidase</fullName>
    </alternativeName>
    <alternativeName>
        <fullName evidence="7">N-acetyl-beta-glucosaminidase</fullName>
    </alternativeName>
</protein>
<evidence type="ECO:0000256" key="8">
    <source>
        <dbReference type="PIRSR" id="PIRSR625705-1"/>
    </source>
</evidence>
<evidence type="ECO:0000256" key="4">
    <source>
        <dbReference type="ARBA" id="ARBA00022801"/>
    </source>
</evidence>
<dbReference type="Gene3D" id="3.30.379.10">
    <property type="entry name" value="Chitobiase/beta-hexosaminidase domain 2-like"/>
    <property type="match status" value="1"/>
</dbReference>
<dbReference type="InterPro" id="IPR004867">
    <property type="entry name" value="CHB_C_dom"/>
</dbReference>
<dbReference type="Pfam" id="PF02838">
    <property type="entry name" value="Glyco_hydro_20b"/>
    <property type="match status" value="1"/>
</dbReference>
<dbReference type="InterPro" id="IPR029018">
    <property type="entry name" value="Hex-like_dom2"/>
</dbReference>
<dbReference type="Proteomes" id="UP000324133">
    <property type="component" value="Unassembled WGS sequence"/>
</dbReference>
<dbReference type="InterPro" id="IPR012291">
    <property type="entry name" value="CBM2_carb-bd_dom_sf"/>
</dbReference>
<dbReference type="InterPro" id="IPR017853">
    <property type="entry name" value="GH"/>
</dbReference>
<dbReference type="Gene3D" id="3.20.20.80">
    <property type="entry name" value="Glycosidases"/>
    <property type="match status" value="1"/>
</dbReference>
<dbReference type="EC" id="3.2.1.52" evidence="3"/>
<dbReference type="Pfam" id="PF00728">
    <property type="entry name" value="Glyco_hydro_20"/>
    <property type="match status" value="1"/>
</dbReference>
<keyword evidence="5" id="KW-0326">Glycosidase</keyword>
<dbReference type="Gene3D" id="2.60.40.10">
    <property type="entry name" value="Immunoglobulins"/>
    <property type="match status" value="1"/>
</dbReference>
<dbReference type="GO" id="GO:0030247">
    <property type="term" value="F:polysaccharide binding"/>
    <property type="evidence" value="ECO:0007669"/>
    <property type="project" value="InterPro"/>
</dbReference>
<evidence type="ECO:0000256" key="7">
    <source>
        <dbReference type="ARBA" id="ARBA00033000"/>
    </source>
</evidence>
<evidence type="ECO:0000313" key="10">
    <source>
        <dbReference type="EMBL" id="KAA3439711.1"/>
    </source>
</evidence>
<keyword evidence="4 10" id="KW-0378">Hydrolase</keyword>